<dbReference type="InterPro" id="IPR013087">
    <property type="entry name" value="Znf_C2H2_type"/>
</dbReference>
<dbReference type="PANTHER" id="PTHR24388:SF53">
    <property type="entry name" value="CHORION TRANSCRIPTION FACTOR CF2-RELATED"/>
    <property type="match status" value="1"/>
</dbReference>
<dbReference type="GO" id="GO:0000981">
    <property type="term" value="F:DNA-binding transcription factor activity, RNA polymerase II-specific"/>
    <property type="evidence" value="ECO:0007669"/>
    <property type="project" value="TreeGrafter"/>
</dbReference>
<feature type="binding site" evidence="9">
    <location>
        <position position="69"/>
    </location>
    <ligand>
        <name>Zn(2+)</name>
        <dbReference type="ChEBI" id="CHEBI:29105"/>
    </ligand>
</feature>
<dbReference type="GO" id="GO:0000978">
    <property type="term" value="F:RNA polymerase II cis-regulatory region sequence-specific DNA binding"/>
    <property type="evidence" value="ECO:0007669"/>
    <property type="project" value="TreeGrafter"/>
</dbReference>
<dbReference type="Pfam" id="PF00096">
    <property type="entry name" value="zf-C2H2"/>
    <property type="match status" value="2"/>
</dbReference>
<dbReference type="Gene3D" id="3.40.1800.20">
    <property type="match status" value="1"/>
</dbReference>
<feature type="domain" description="C2H2-type" evidence="10">
    <location>
        <begin position="390"/>
        <end position="417"/>
    </location>
</feature>
<comment type="subcellular location">
    <subcellularLocation>
        <location evidence="1">Nucleus</location>
    </subcellularLocation>
</comment>
<protein>
    <recommendedName>
        <fullName evidence="14">Zinc finger protein</fullName>
    </recommendedName>
</protein>
<feature type="domain" description="C2H2-type" evidence="10">
    <location>
        <begin position="361"/>
        <end position="389"/>
    </location>
</feature>
<evidence type="ECO:0000256" key="4">
    <source>
        <dbReference type="ARBA" id="ARBA00022771"/>
    </source>
</evidence>
<evidence type="ECO:0000256" key="3">
    <source>
        <dbReference type="ARBA" id="ARBA00022737"/>
    </source>
</evidence>
<dbReference type="EMBL" id="CAJOBZ010000022">
    <property type="protein sequence ID" value="CAF4866502.1"/>
    <property type="molecule type" value="Genomic_DNA"/>
</dbReference>
<evidence type="ECO:0000256" key="6">
    <source>
        <dbReference type="ARBA" id="ARBA00023242"/>
    </source>
</evidence>
<keyword evidence="4 8" id="KW-0863">Zinc-finger</keyword>
<keyword evidence="5 9" id="KW-0862">Zinc</keyword>
<dbReference type="GO" id="GO:0005634">
    <property type="term" value="C:nucleus"/>
    <property type="evidence" value="ECO:0007669"/>
    <property type="project" value="UniProtKB-SubCell"/>
</dbReference>
<dbReference type="PROSITE" id="PS00028">
    <property type="entry name" value="ZINC_FINGER_C2H2_1"/>
    <property type="match status" value="5"/>
</dbReference>
<evidence type="ECO:0000256" key="2">
    <source>
        <dbReference type="ARBA" id="ARBA00022723"/>
    </source>
</evidence>
<dbReference type="SMART" id="SM00868">
    <property type="entry name" value="zf-AD"/>
    <property type="match status" value="1"/>
</dbReference>
<dbReference type="SUPFAM" id="SSF57667">
    <property type="entry name" value="beta-beta-alpha zinc fingers"/>
    <property type="match status" value="3"/>
</dbReference>
<dbReference type="PANTHER" id="PTHR24388">
    <property type="entry name" value="ZINC FINGER PROTEIN"/>
    <property type="match status" value="1"/>
</dbReference>
<dbReference type="FunFam" id="3.30.160.60:FF:000145">
    <property type="entry name" value="Zinc finger protein 574"/>
    <property type="match status" value="1"/>
</dbReference>
<feature type="binding site" evidence="9">
    <location>
        <position position="72"/>
    </location>
    <ligand>
        <name>Zn(2+)</name>
        <dbReference type="ChEBI" id="CHEBI:29105"/>
    </ligand>
</feature>
<evidence type="ECO:0000313" key="13">
    <source>
        <dbReference type="Proteomes" id="UP000663880"/>
    </source>
</evidence>
<evidence type="ECO:0000256" key="8">
    <source>
        <dbReference type="PROSITE-ProRule" id="PRU00042"/>
    </source>
</evidence>
<evidence type="ECO:0000256" key="9">
    <source>
        <dbReference type="PROSITE-ProRule" id="PRU01263"/>
    </source>
</evidence>
<evidence type="ECO:0000259" key="10">
    <source>
        <dbReference type="PROSITE" id="PS50157"/>
    </source>
</evidence>
<dbReference type="PROSITE" id="PS50157">
    <property type="entry name" value="ZINC_FINGER_C2H2_2"/>
    <property type="match status" value="5"/>
</dbReference>
<dbReference type="Proteomes" id="UP000663880">
    <property type="component" value="Unassembled WGS sequence"/>
</dbReference>
<proteinExistence type="inferred from homology"/>
<feature type="domain" description="ZAD" evidence="11">
    <location>
        <begin position="21"/>
        <end position="96"/>
    </location>
</feature>
<evidence type="ECO:0000256" key="5">
    <source>
        <dbReference type="ARBA" id="ARBA00022833"/>
    </source>
</evidence>
<dbReference type="GO" id="GO:0005694">
    <property type="term" value="C:chromosome"/>
    <property type="evidence" value="ECO:0007669"/>
    <property type="project" value="UniProtKB-ARBA"/>
</dbReference>
<evidence type="ECO:0000313" key="12">
    <source>
        <dbReference type="EMBL" id="CAF4866502.1"/>
    </source>
</evidence>
<dbReference type="AlphaFoldDB" id="A0A821T556"/>
<evidence type="ECO:0000256" key="1">
    <source>
        <dbReference type="ARBA" id="ARBA00004123"/>
    </source>
</evidence>
<feature type="domain" description="C2H2-type" evidence="10">
    <location>
        <begin position="418"/>
        <end position="445"/>
    </location>
</feature>
<dbReference type="Gene3D" id="3.30.160.60">
    <property type="entry name" value="Classic Zinc Finger"/>
    <property type="match status" value="5"/>
</dbReference>
<dbReference type="InterPro" id="IPR012934">
    <property type="entry name" value="Znf_AD"/>
</dbReference>
<comment type="similarity">
    <text evidence="7">Belongs to the snail C2H2-type zinc-finger protein family.</text>
</comment>
<evidence type="ECO:0000259" key="11">
    <source>
        <dbReference type="PROSITE" id="PS51915"/>
    </source>
</evidence>
<feature type="domain" description="C2H2-type" evidence="10">
    <location>
        <begin position="333"/>
        <end position="360"/>
    </location>
</feature>
<dbReference type="GO" id="GO:0045893">
    <property type="term" value="P:positive regulation of DNA-templated transcription"/>
    <property type="evidence" value="ECO:0007669"/>
    <property type="project" value="UniProtKB-ARBA"/>
</dbReference>
<dbReference type="PROSITE" id="PS51915">
    <property type="entry name" value="ZAD"/>
    <property type="match status" value="1"/>
</dbReference>
<evidence type="ECO:0000256" key="7">
    <source>
        <dbReference type="ARBA" id="ARBA00037948"/>
    </source>
</evidence>
<dbReference type="SMART" id="SM00355">
    <property type="entry name" value="ZnF_C2H2"/>
    <property type="match status" value="8"/>
</dbReference>
<dbReference type="SUPFAM" id="SSF57716">
    <property type="entry name" value="Glucocorticoid receptor-like (DNA-binding domain)"/>
    <property type="match status" value="1"/>
</dbReference>
<dbReference type="Pfam" id="PF07776">
    <property type="entry name" value="zf-AD"/>
    <property type="match status" value="1"/>
</dbReference>
<keyword evidence="6" id="KW-0539">Nucleus</keyword>
<comment type="caution">
    <text evidence="12">The sequence shown here is derived from an EMBL/GenBank/DDBJ whole genome shotgun (WGS) entry which is preliminary data.</text>
</comment>
<dbReference type="Pfam" id="PF13894">
    <property type="entry name" value="zf-C2H2_4"/>
    <property type="match status" value="1"/>
</dbReference>
<gene>
    <name evidence="12" type="ORF">PMACD_LOCUS8372</name>
</gene>
<name>A0A821T556_9NEOP</name>
<dbReference type="OrthoDB" id="9411774at2759"/>
<keyword evidence="3" id="KW-0677">Repeat</keyword>
<feature type="binding site" evidence="9">
    <location>
        <position position="23"/>
    </location>
    <ligand>
        <name>Zn(2+)</name>
        <dbReference type="ChEBI" id="CHEBI:29105"/>
    </ligand>
</feature>
<evidence type="ECO:0008006" key="14">
    <source>
        <dbReference type="Google" id="ProtNLM"/>
    </source>
</evidence>
<dbReference type="GO" id="GO:0008270">
    <property type="term" value="F:zinc ion binding"/>
    <property type="evidence" value="ECO:0007669"/>
    <property type="project" value="UniProtKB-UniRule"/>
</dbReference>
<accession>A0A821T556</accession>
<keyword evidence="13" id="KW-1185">Reference proteome</keyword>
<dbReference type="FunFam" id="3.30.160.60:FF:001732">
    <property type="entry name" value="Zgc:162936"/>
    <property type="match status" value="1"/>
</dbReference>
<organism evidence="12 13">
    <name type="scientific">Pieris macdunnoughi</name>
    <dbReference type="NCBI Taxonomy" id="345717"/>
    <lineage>
        <taxon>Eukaryota</taxon>
        <taxon>Metazoa</taxon>
        <taxon>Ecdysozoa</taxon>
        <taxon>Arthropoda</taxon>
        <taxon>Hexapoda</taxon>
        <taxon>Insecta</taxon>
        <taxon>Pterygota</taxon>
        <taxon>Neoptera</taxon>
        <taxon>Endopterygota</taxon>
        <taxon>Lepidoptera</taxon>
        <taxon>Glossata</taxon>
        <taxon>Ditrysia</taxon>
        <taxon>Papilionoidea</taxon>
        <taxon>Pieridae</taxon>
        <taxon>Pierinae</taxon>
        <taxon>Pieris</taxon>
    </lineage>
</organism>
<reference evidence="12" key="1">
    <citation type="submission" date="2021-02" db="EMBL/GenBank/DDBJ databases">
        <authorList>
            <person name="Steward A R."/>
        </authorList>
    </citation>
    <scope>NUCLEOTIDE SEQUENCE</scope>
</reference>
<dbReference type="InterPro" id="IPR036236">
    <property type="entry name" value="Znf_C2H2_sf"/>
</dbReference>
<dbReference type="InterPro" id="IPR050527">
    <property type="entry name" value="Snail/Krueppel_Znf"/>
</dbReference>
<feature type="domain" description="C2H2-type" evidence="10">
    <location>
        <begin position="446"/>
        <end position="472"/>
    </location>
</feature>
<feature type="binding site" evidence="9">
    <location>
        <position position="26"/>
    </location>
    <ligand>
        <name>Zn(2+)</name>
        <dbReference type="ChEBI" id="CHEBI:29105"/>
    </ligand>
</feature>
<sequence length="472" mass="54114">MQVAVASTSKVNLDDHDDFTYLCRICAVKTHNIIPLFGKDGDDQHLIEKINKYLPIKVCNDDLLPAGVCEQCSNAVLAWHELVECCLQADVSFQNRLALSQKHGLSQPTPGISSNPDTALNENGIKLKKEIMFLTLVNNVLTDYLKSNQMDDNEWVFVCQKCPKQPSFVNVSTLTKHLTLNHSQNLHNRELLQQFITTNITFNTILLTDSELAELDTEIKSTKFTKDVVCLYCSSSFSSTKRLIFHLSKHIDIGQNGDIVCCEENYDDTKLFEQHLRDRHAKQIPAHVCKSCGFSANDQLHLQQHIDAEHKETQRKEHKPSLISDTSQRSIPAVCPDCNKTYSNKYNMFIHMETHRKREEFPCSKCDKTYLNKGSLNKHTELVHEGKLPYPCSVCGESFPTRRARHVHFLLHTGETPHRCPRCGKAFRSKNSLRGHIEAHLDIRRYECSHCSKRFRKSTHLKNHLNTHKKKN</sequence>
<keyword evidence="2 9" id="KW-0479">Metal-binding</keyword>